<proteinExistence type="predicted"/>
<name>A0A840VAL9_9PROT</name>
<evidence type="ECO:0000256" key="5">
    <source>
        <dbReference type="PIRNR" id="PIRNR000410"/>
    </source>
</evidence>
<dbReference type="InterPro" id="IPR036804">
    <property type="entry name" value="CheR_N_sf"/>
</dbReference>
<evidence type="ECO:0000256" key="3">
    <source>
        <dbReference type="ARBA" id="ARBA00022679"/>
    </source>
</evidence>
<dbReference type="Pfam" id="PF01739">
    <property type="entry name" value="CheR"/>
    <property type="match status" value="1"/>
</dbReference>
<dbReference type="PANTHER" id="PTHR24422:SF19">
    <property type="entry name" value="CHEMOTAXIS PROTEIN METHYLTRANSFERASE"/>
    <property type="match status" value="1"/>
</dbReference>
<dbReference type="PANTHER" id="PTHR24422">
    <property type="entry name" value="CHEMOTAXIS PROTEIN METHYLTRANSFERASE"/>
    <property type="match status" value="1"/>
</dbReference>
<dbReference type="EMBL" id="JACHFJ010000001">
    <property type="protein sequence ID" value="MBB5371877.1"/>
    <property type="molecule type" value="Genomic_DNA"/>
</dbReference>
<dbReference type="InterPro" id="IPR029063">
    <property type="entry name" value="SAM-dependent_MTases_sf"/>
</dbReference>
<feature type="binding site" evidence="6">
    <location>
        <position position="96"/>
    </location>
    <ligand>
        <name>S-adenosyl-L-methionine</name>
        <dbReference type="ChEBI" id="CHEBI:59789"/>
    </ligand>
</feature>
<feature type="binding site" evidence="6">
    <location>
        <begin position="217"/>
        <end position="218"/>
    </location>
    <ligand>
        <name>S-adenosyl-L-methionine</name>
        <dbReference type="ChEBI" id="CHEBI:59789"/>
    </ligand>
</feature>
<sequence>MTAQLEVSKATLVENAEFSLTSRDLAVITRIMLKEAGISLSGAKANLVYSRLAKRVRKLGLGSFSEYCAMVESDTGTQELGEMIAALTTNVTRFFREPHHFEHLREKVLPGLMAQARAGGRIRLWSSACSSGPEPYSMALTILNVMPDAYRYDVKILATDIDPNVLATGEAGIYEESALEPVPMGLRKTWFSPLNDGSGRMRANDELRGLVSFRKLNLIGSWPMRGKFQAIFCRNVVIYFDSDTQEALWSRMMPLLEENGALYIGHSERVSGPAEALLANDGITTYRRRRNGELK</sequence>
<dbReference type="InterPro" id="IPR050903">
    <property type="entry name" value="Bact_Chemotaxis_MeTrfase"/>
</dbReference>
<evidence type="ECO:0000256" key="2">
    <source>
        <dbReference type="ARBA" id="ARBA00022603"/>
    </source>
</evidence>
<dbReference type="RefSeq" id="WP_183264896.1">
    <property type="nucleotide sequence ID" value="NZ_JACHFJ010000001.1"/>
</dbReference>
<dbReference type="PIRSF" id="PIRSF000410">
    <property type="entry name" value="CheR"/>
    <property type="match status" value="1"/>
</dbReference>
<feature type="binding site" evidence="6">
    <location>
        <begin position="234"/>
        <end position="235"/>
    </location>
    <ligand>
        <name>S-adenosyl-L-methionine</name>
        <dbReference type="ChEBI" id="CHEBI:59789"/>
    </ligand>
</feature>
<dbReference type="PROSITE" id="PS50123">
    <property type="entry name" value="CHER"/>
    <property type="match status" value="1"/>
</dbReference>
<organism evidence="8 9">
    <name type="scientific">Acidocella aromatica</name>
    <dbReference type="NCBI Taxonomy" id="1303579"/>
    <lineage>
        <taxon>Bacteria</taxon>
        <taxon>Pseudomonadati</taxon>
        <taxon>Pseudomonadota</taxon>
        <taxon>Alphaproteobacteria</taxon>
        <taxon>Acetobacterales</taxon>
        <taxon>Acidocellaceae</taxon>
        <taxon>Acidocella</taxon>
    </lineage>
</organism>
<evidence type="ECO:0000259" key="7">
    <source>
        <dbReference type="PROSITE" id="PS50123"/>
    </source>
</evidence>
<dbReference type="InterPro" id="IPR022641">
    <property type="entry name" value="CheR_N"/>
</dbReference>
<evidence type="ECO:0000256" key="1">
    <source>
        <dbReference type="ARBA" id="ARBA00001541"/>
    </source>
</evidence>
<reference evidence="8 9" key="1">
    <citation type="submission" date="2020-08" db="EMBL/GenBank/DDBJ databases">
        <title>Genomic Encyclopedia of Type Strains, Phase IV (KMG-IV): sequencing the most valuable type-strain genomes for metagenomic binning, comparative biology and taxonomic classification.</title>
        <authorList>
            <person name="Goeker M."/>
        </authorList>
    </citation>
    <scope>NUCLEOTIDE SEQUENCE [LARGE SCALE GENOMIC DNA]</scope>
    <source>
        <strain evidence="8 9">DSM 27026</strain>
    </source>
</reference>
<dbReference type="EC" id="2.1.1.80" evidence="5"/>
<dbReference type="SUPFAM" id="SSF53335">
    <property type="entry name" value="S-adenosyl-L-methionine-dependent methyltransferases"/>
    <property type="match status" value="1"/>
</dbReference>
<keyword evidence="2 5" id="KW-0489">Methyltransferase</keyword>
<dbReference type="InterPro" id="IPR000780">
    <property type="entry name" value="CheR_MeTrfase"/>
</dbReference>
<dbReference type="Gene3D" id="3.40.50.150">
    <property type="entry name" value="Vaccinia Virus protein VP39"/>
    <property type="match status" value="1"/>
</dbReference>
<dbReference type="InterPro" id="IPR022642">
    <property type="entry name" value="CheR_C"/>
</dbReference>
<dbReference type="Proteomes" id="UP000553706">
    <property type="component" value="Unassembled WGS sequence"/>
</dbReference>
<dbReference type="GO" id="GO:0032259">
    <property type="term" value="P:methylation"/>
    <property type="evidence" value="ECO:0007669"/>
    <property type="project" value="UniProtKB-KW"/>
</dbReference>
<comment type="catalytic activity">
    <reaction evidence="1 5">
        <text>L-glutamyl-[protein] + S-adenosyl-L-methionine = [protein]-L-glutamate 5-O-methyl ester + S-adenosyl-L-homocysteine</text>
        <dbReference type="Rhea" id="RHEA:24452"/>
        <dbReference type="Rhea" id="RHEA-COMP:10208"/>
        <dbReference type="Rhea" id="RHEA-COMP:10311"/>
        <dbReference type="ChEBI" id="CHEBI:29973"/>
        <dbReference type="ChEBI" id="CHEBI:57856"/>
        <dbReference type="ChEBI" id="CHEBI:59789"/>
        <dbReference type="ChEBI" id="CHEBI:82795"/>
        <dbReference type="EC" id="2.1.1.80"/>
    </reaction>
</comment>
<keyword evidence="4 5" id="KW-0949">S-adenosyl-L-methionine</keyword>
<comment type="function">
    <text evidence="5">Methylation of the membrane-bound methyl-accepting chemotaxis proteins (MCP) to form gamma-glutamyl methyl ester residues in MCP.</text>
</comment>
<feature type="binding site" evidence="6">
    <location>
        <position position="160"/>
    </location>
    <ligand>
        <name>S-adenosyl-L-methionine</name>
        <dbReference type="ChEBI" id="CHEBI:59789"/>
    </ligand>
</feature>
<keyword evidence="3 5" id="KW-0808">Transferase</keyword>
<evidence type="ECO:0000256" key="6">
    <source>
        <dbReference type="PIRSR" id="PIRSR000410-1"/>
    </source>
</evidence>
<feature type="binding site" evidence="6">
    <location>
        <position position="92"/>
    </location>
    <ligand>
        <name>S-adenosyl-L-methionine</name>
        <dbReference type="ChEBI" id="CHEBI:59789"/>
    </ligand>
</feature>
<gene>
    <name evidence="8" type="ORF">HNP71_000101</name>
</gene>
<protein>
    <recommendedName>
        <fullName evidence="5">Chemotaxis protein methyltransferase</fullName>
        <ecNumber evidence="5">2.1.1.80</ecNumber>
    </recommendedName>
</protein>
<comment type="caution">
    <text evidence="8">The sequence shown here is derived from an EMBL/GenBank/DDBJ whole genome shotgun (WGS) entry which is preliminary data.</text>
</comment>
<dbReference type="Gene3D" id="1.10.155.10">
    <property type="entry name" value="Chemotaxis receptor methyltransferase CheR, N-terminal domain"/>
    <property type="match status" value="1"/>
</dbReference>
<dbReference type="GO" id="GO:0008983">
    <property type="term" value="F:protein-glutamate O-methyltransferase activity"/>
    <property type="evidence" value="ECO:0007669"/>
    <property type="project" value="UniProtKB-EC"/>
</dbReference>
<evidence type="ECO:0000313" key="8">
    <source>
        <dbReference type="EMBL" id="MBB5371877.1"/>
    </source>
</evidence>
<feature type="binding site" evidence="6">
    <location>
        <position position="90"/>
    </location>
    <ligand>
        <name>S-adenosyl-L-methionine</name>
        <dbReference type="ChEBI" id="CHEBI:59789"/>
    </ligand>
</feature>
<dbReference type="Pfam" id="PF03705">
    <property type="entry name" value="CheR_N"/>
    <property type="match status" value="1"/>
</dbReference>
<accession>A0A840VAL9</accession>
<keyword evidence="9" id="KW-1185">Reference proteome</keyword>
<dbReference type="PRINTS" id="PR00996">
    <property type="entry name" value="CHERMTFRASE"/>
</dbReference>
<dbReference type="SMART" id="SM00138">
    <property type="entry name" value="MeTrc"/>
    <property type="match status" value="1"/>
</dbReference>
<dbReference type="AlphaFoldDB" id="A0A840VAL9"/>
<evidence type="ECO:0000256" key="4">
    <source>
        <dbReference type="ARBA" id="ARBA00022691"/>
    </source>
</evidence>
<feature type="binding site" evidence="6">
    <location>
        <position position="134"/>
    </location>
    <ligand>
        <name>S-adenosyl-L-methionine</name>
        <dbReference type="ChEBI" id="CHEBI:59789"/>
    </ligand>
</feature>
<feature type="domain" description="CheR-type methyltransferase" evidence="7">
    <location>
        <begin position="13"/>
        <end position="291"/>
    </location>
</feature>
<dbReference type="InterPro" id="IPR026024">
    <property type="entry name" value="Chemotaxis_MeTrfase_CheR"/>
</dbReference>
<dbReference type="SUPFAM" id="SSF47757">
    <property type="entry name" value="Chemotaxis receptor methyltransferase CheR, N-terminal domain"/>
    <property type="match status" value="1"/>
</dbReference>
<evidence type="ECO:0000313" key="9">
    <source>
        <dbReference type="Proteomes" id="UP000553706"/>
    </source>
</evidence>